<dbReference type="SUPFAM" id="SSF55347">
    <property type="entry name" value="Glyceraldehyde-3-phosphate dehydrogenase-like, C-terminal domain"/>
    <property type="match status" value="1"/>
</dbReference>
<dbReference type="Gene3D" id="3.40.50.720">
    <property type="entry name" value="NAD(P)-binding Rossmann-like Domain"/>
    <property type="match status" value="1"/>
</dbReference>
<proteinExistence type="inferred from homology"/>
<dbReference type="PANTHER" id="PTHR42840:SF5">
    <property type="entry name" value="NAD(P)-BINDING ROSSMANN-FOLD SUPERFAMILY PROTEIN"/>
    <property type="match status" value="1"/>
</dbReference>
<dbReference type="Gene3D" id="3.30.360.10">
    <property type="entry name" value="Dihydrodipicolinate Reductase, domain 2"/>
    <property type="match status" value="1"/>
</dbReference>
<dbReference type="STRING" id="1036612.A0A1L9T1Y6"/>
<name>A0A1L9T1Y6_9EURO</name>
<evidence type="ECO:0000259" key="3">
    <source>
        <dbReference type="Pfam" id="PF22725"/>
    </source>
</evidence>
<keyword evidence="5" id="KW-1185">Reference proteome</keyword>
<dbReference type="GeneID" id="63756212"/>
<evidence type="ECO:0000256" key="1">
    <source>
        <dbReference type="ARBA" id="ARBA00010928"/>
    </source>
</evidence>
<dbReference type="SUPFAM" id="SSF51735">
    <property type="entry name" value="NAD(P)-binding Rossmann-fold domains"/>
    <property type="match status" value="1"/>
</dbReference>
<dbReference type="GO" id="GO:0006740">
    <property type="term" value="P:NADPH regeneration"/>
    <property type="evidence" value="ECO:0007669"/>
    <property type="project" value="TreeGrafter"/>
</dbReference>
<dbReference type="RefSeq" id="XP_040697252.1">
    <property type="nucleotide sequence ID" value="XM_040840139.1"/>
</dbReference>
<dbReference type="InterPro" id="IPR000683">
    <property type="entry name" value="Gfo/Idh/MocA-like_OxRdtase_N"/>
</dbReference>
<evidence type="ECO:0000313" key="4">
    <source>
        <dbReference type="EMBL" id="OJJ53446.1"/>
    </source>
</evidence>
<gene>
    <name evidence="4" type="ORF">ASPSYDRAFT_1164006</name>
</gene>
<dbReference type="VEuPathDB" id="FungiDB:ASPSYDRAFT_1164006"/>
<dbReference type="OrthoDB" id="64915at2759"/>
<evidence type="ECO:0000259" key="2">
    <source>
        <dbReference type="Pfam" id="PF01408"/>
    </source>
</evidence>
<feature type="domain" description="Gfo/Idh/MocA-like oxidoreductase N-terminal" evidence="2">
    <location>
        <begin position="3"/>
        <end position="115"/>
    </location>
</feature>
<feature type="domain" description="GFO/IDH/MocA-like oxidoreductase" evidence="3">
    <location>
        <begin position="148"/>
        <end position="264"/>
    </location>
</feature>
<sequence>MPVNVALVGGGIWAREEHLPAIEAAEDIELTAVYSRSIASAQSIVDIAARPLELYSDDSERGYKDLLARSDIQGVVISLPIANQARYIKKALLAGKHVLSEKPVAENVQEAEELILWYRSEIENATWAVAENFRFLKSYDFAAEQIKSLGRIVGFQGRQQGFIEKDWKFNLTEWRRNPSHQGGYILDGGVHYIASLRTLLAAQPGNEISRVSAFTHLIKPYLPPVDTADAILRTKSGVTGTFQISRGTSIKADEWTVACENGSVTVLFDKVIVNRNGHEAVETVPNERSGVPPVVRAWGKSLVSGKLSWEQEPEAALGDLELIELILRSGEQEGAPLDCKYQAAHS</sequence>
<dbReference type="PANTHER" id="PTHR42840">
    <property type="entry name" value="NAD(P)-BINDING ROSSMANN-FOLD SUPERFAMILY PROTEIN-RELATED"/>
    <property type="match status" value="1"/>
</dbReference>
<dbReference type="GO" id="GO:0005737">
    <property type="term" value="C:cytoplasm"/>
    <property type="evidence" value="ECO:0007669"/>
    <property type="project" value="TreeGrafter"/>
</dbReference>
<dbReference type="Pfam" id="PF22725">
    <property type="entry name" value="GFO_IDH_MocA_C3"/>
    <property type="match status" value="1"/>
</dbReference>
<evidence type="ECO:0008006" key="6">
    <source>
        <dbReference type="Google" id="ProtNLM"/>
    </source>
</evidence>
<protein>
    <recommendedName>
        <fullName evidence="6">Gfo/Idh/MocA-like oxidoreductase N-terminal domain-containing protein</fullName>
    </recommendedName>
</protein>
<dbReference type="InterPro" id="IPR055170">
    <property type="entry name" value="GFO_IDH_MocA-like_dom"/>
</dbReference>
<dbReference type="Pfam" id="PF01408">
    <property type="entry name" value="GFO_IDH_MocA"/>
    <property type="match status" value="1"/>
</dbReference>
<dbReference type="GO" id="GO:0000166">
    <property type="term" value="F:nucleotide binding"/>
    <property type="evidence" value="ECO:0007669"/>
    <property type="project" value="InterPro"/>
</dbReference>
<dbReference type="AlphaFoldDB" id="A0A1L9T1Y6"/>
<dbReference type="InterPro" id="IPR036291">
    <property type="entry name" value="NAD(P)-bd_dom_sf"/>
</dbReference>
<accession>A0A1L9T1Y6</accession>
<reference evidence="5" key="1">
    <citation type="journal article" date="2017" name="Genome Biol.">
        <title>Comparative genomics reveals high biological diversity and specific adaptations in the industrially and medically important fungal genus Aspergillus.</title>
        <authorList>
            <person name="de Vries R.P."/>
            <person name="Riley R."/>
            <person name="Wiebenga A."/>
            <person name="Aguilar-Osorio G."/>
            <person name="Amillis S."/>
            <person name="Uchima C.A."/>
            <person name="Anderluh G."/>
            <person name="Asadollahi M."/>
            <person name="Askin M."/>
            <person name="Barry K."/>
            <person name="Battaglia E."/>
            <person name="Bayram O."/>
            <person name="Benocci T."/>
            <person name="Braus-Stromeyer S.A."/>
            <person name="Caldana C."/>
            <person name="Canovas D."/>
            <person name="Cerqueira G.C."/>
            <person name="Chen F."/>
            <person name="Chen W."/>
            <person name="Choi C."/>
            <person name="Clum A."/>
            <person name="Dos Santos R.A."/>
            <person name="Damasio A.R."/>
            <person name="Diallinas G."/>
            <person name="Emri T."/>
            <person name="Fekete E."/>
            <person name="Flipphi M."/>
            <person name="Freyberg S."/>
            <person name="Gallo A."/>
            <person name="Gournas C."/>
            <person name="Habgood R."/>
            <person name="Hainaut M."/>
            <person name="Harispe M.L."/>
            <person name="Henrissat B."/>
            <person name="Hilden K.S."/>
            <person name="Hope R."/>
            <person name="Hossain A."/>
            <person name="Karabika E."/>
            <person name="Karaffa L."/>
            <person name="Karanyi Z."/>
            <person name="Krasevec N."/>
            <person name="Kuo A."/>
            <person name="Kusch H."/>
            <person name="LaButti K."/>
            <person name="Lagendijk E.L."/>
            <person name="Lapidus A."/>
            <person name="Levasseur A."/>
            <person name="Lindquist E."/>
            <person name="Lipzen A."/>
            <person name="Logrieco A.F."/>
            <person name="MacCabe A."/>
            <person name="Maekelae M.R."/>
            <person name="Malavazi I."/>
            <person name="Melin P."/>
            <person name="Meyer V."/>
            <person name="Mielnichuk N."/>
            <person name="Miskei M."/>
            <person name="Molnar A.P."/>
            <person name="Mule G."/>
            <person name="Ngan C.Y."/>
            <person name="Orejas M."/>
            <person name="Orosz E."/>
            <person name="Ouedraogo J.P."/>
            <person name="Overkamp K.M."/>
            <person name="Park H.-S."/>
            <person name="Perrone G."/>
            <person name="Piumi F."/>
            <person name="Punt P.J."/>
            <person name="Ram A.F."/>
            <person name="Ramon A."/>
            <person name="Rauscher S."/>
            <person name="Record E."/>
            <person name="Riano-Pachon D.M."/>
            <person name="Robert V."/>
            <person name="Roehrig J."/>
            <person name="Ruller R."/>
            <person name="Salamov A."/>
            <person name="Salih N.S."/>
            <person name="Samson R.A."/>
            <person name="Sandor E."/>
            <person name="Sanguinetti M."/>
            <person name="Schuetze T."/>
            <person name="Sepcic K."/>
            <person name="Shelest E."/>
            <person name="Sherlock G."/>
            <person name="Sophianopoulou V."/>
            <person name="Squina F.M."/>
            <person name="Sun H."/>
            <person name="Susca A."/>
            <person name="Todd R.B."/>
            <person name="Tsang A."/>
            <person name="Unkles S.E."/>
            <person name="van de Wiele N."/>
            <person name="van Rossen-Uffink D."/>
            <person name="Oliveira J.V."/>
            <person name="Vesth T.C."/>
            <person name="Visser J."/>
            <person name="Yu J.-H."/>
            <person name="Zhou M."/>
            <person name="Andersen M.R."/>
            <person name="Archer D.B."/>
            <person name="Baker S.E."/>
            <person name="Benoit I."/>
            <person name="Brakhage A.A."/>
            <person name="Braus G.H."/>
            <person name="Fischer R."/>
            <person name="Frisvad J.C."/>
            <person name="Goldman G.H."/>
            <person name="Houbraken J."/>
            <person name="Oakley B."/>
            <person name="Pocsi I."/>
            <person name="Scazzocchio C."/>
            <person name="Seiboth B."/>
            <person name="vanKuyk P.A."/>
            <person name="Wortman J."/>
            <person name="Dyer P.S."/>
            <person name="Grigoriev I.V."/>
        </authorList>
    </citation>
    <scope>NUCLEOTIDE SEQUENCE [LARGE SCALE GENOMIC DNA]</scope>
    <source>
        <strain evidence="5">CBS 593.65</strain>
    </source>
</reference>
<dbReference type="GO" id="GO:0016491">
    <property type="term" value="F:oxidoreductase activity"/>
    <property type="evidence" value="ECO:0007669"/>
    <property type="project" value="TreeGrafter"/>
</dbReference>
<dbReference type="EMBL" id="KV878597">
    <property type="protein sequence ID" value="OJJ53446.1"/>
    <property type="molecule type" value="Genomic_DNA"/>
</dbReference>
<evidence type="ECO:0000313" key="5">
    <source>
        <dbReference type="Proteomes" id="UP000184356"/>
    </source>
</evidence>
<dbReference type="Proteomes" id="UP000184356">
    <property type="component" value="Unassembled WGS sequence"/>
</dbReference>
<organism evidence="4 5">
    <name type="scientific">Aspergillus sydowii CBS 593.65</name>
    <dbReference type="NCBI Taxonomy" id="1036612"/>
    <lineage>
        <taxon>Eukaryota</taxon>
        <taxon>Fungi</taxon>
        <taxon>Dikarya</taxon>
        <taxon>Ascomycota</taxon>
        <taxon>Pezizomycotina</taxon>
        <taxon>Eurotiomycetes</taxon>
        <taxon>Eurotiomycetidae</taxon>
        <taxon>Eurotiales</taxon>
        <taxon>Aspergillaceae</taxon>
        <taxon>Aspergillus</taxon>
        <taxon>Aspergillus subgen. Nidulantes</taxon>
    </lineage>
</organism>
<comment type="similarity">
    <text evidence="1">Belongs to the Gfo/Idh/MocA family.</text>
</comment>